<dbReference type="AlphaFoldDB" id="A0A0S2TGJ6"/>
<dbReference type="InterPro" id="IPR001639">
    <property type="entry name" value="T2SS_protein-GspC"/>
</dbReference>
<organism evidence="12 13">
    <name type="scientific">Candidatus Tenderia electrophaga</name>
    <dbReference type="NCBI Taxonomy" id="1748243"/>
    <lineage>
        <taxon>Bacteria</taxon>
        <taxon>Pseudomonadati</taxon>
        <taxon>Pseudomonadota</taxon>
        <taxon>Gammaproteobacteria</taxon>
        <taxon>Candidatus Tenderiales</taxon>
        <taxon>Candidatus Tenderiaceae</taxon>
        <taxon>Candidatus Tenderia</taxon>
    </lineage>
</organism>
<dbReference type="SUPFAM" id="SSF50156">
    <property type="entry name" value="PDZ domain-like"/>
    <property type="match status" value="1"/>
</dbReference>
<evidence type="ECO:0000256" key="2">
    <source>
        <dbReference type="ARBA" id="ARBA00007986"/>
    </source>
</evidence>
<feature type="domain" description="Type II secretion system protein GspC N-terminal" evidence="11">
    <location>
        <begin position="26"/>
        <end position="164"/>
    </location>
</feature>
<dbReference type="NCBIfam" id="TIGR01713">
    <property type="entry name" value="typeII_sec_gspC"/>
    <property type="match status" value="1"/>
</dbReference>
<dbReference type="GO" id="GO:0005886">
    <property type="term" value="C:plasma membrane"/>
    <property type="evidence" value="ECO:0007669"/>
    <property type="project" value="UniProtKB-SubCell"/>
</dbReference>
<dbReference type="STRING" id="1748243.Tel_14740"/>
<dbReference type="Gene3D" id="2.30.42.10">
    <property type="match status" value="1"/>
</dbReference>
<feature type="transmembrane region" description="Helical" evidence="10">
    <location>
        <begin position="20"/>
        <end position="44"/>
    </location>
</feature>
<dbReference type="Gene3D" id="2.30.30.830">
    <property type="match status" value="1"/>
</dbReference>
<evidence type="ECO:0000256" key="6">
    <source>
        <dbReference type="ARBA" id="ARBA00022692"/>
    </source>
</evidence>
<keyword evidence="3" id="KW-0813">Transport</keyword>
<evidence type="ECO:0000313" key="13">
    <source>
        <dbReference type="Proteomes" id="UP000055136"/>
    </source>
</evidence>
<evidence type="ECO:0000313" key="12">
    <source>
        <dbReference type="EMBL" id="ALP54300.1"/>
    </source>
</evidence>
<keyword evidence="13" id="KW-1185">Reference proteome</keyword>
<evidence type="ECO:0000256" key="8">
    <source>
        <dbReference type="ARBA" id="ARBA00022989"/>
    </source>
</evidence>
<keyword evidence="7" id="KW-0653">Protein transport</keyword>
<proteinExistence type="inferred from homology"/>
<dbReference type="EMBL" id="CP013099">
    <property type="protein sequence ID" value="ALP54300.1"/>
    <property type="molecule type" value="Genomic_DNA"/>
</dbReference>
<evidence type="ECO:0000256" key="5">
    <source>
        <dbReference type="ARBA" id="ARBA00022519"/>
    </source>
</evidence>
<evidence type="ECO:0000256" key="4">
    <source>
        <dbReference type="ARBA" id="ARBA00022475"/>
    </source>
</evidence>
<dbReference type="Proteomes" id="UP000055136">
    <property type="component" value="Chromosome"/>
</dbReference>
<evidence type="ECO:0000256" key="1">
    <source>
        <dbReference type="ARBA" id="ARBA00004533"/>
    </source>
</evidence>
<evidence type="ECO:0000259" key="11">
    <source>
        <dbReference type="Pfam" id="PF11356"/>
    </source>
</evidence>
<dbReference type="GO" id="GO:0015627">
    <property type="term" value="C:type II protein secretion system complex"/>
    <property type="evidence" value="ECO:0007669"/>
    <property type="project" value="InterPro"/>
</dbReference>
<keyword evidence="9 10" id="KW-0472">Membrane</keyword>
<dbReference type="InterPro" id="IPR036034">
    <property type="entry name" value="PDZ_sf"/>
</dbReference>
<evidence type="ECO:0000256" key="3">
    <source>
        <dbReference type="ARBA" id="ARBA00022448"/>
    </source>
</evidence>
<keyword evidence="4" id="KW-1003">Cell membrane</keyword>
<keyword evidence="8 10" id="KW-1133">Transmembrane helix</keyword>
<dbReference type="InterPro" id="IPR024961">
    <property type="entry name" value="T2SS_GspC_N"/>
</dbReference>
<evidence type="ECO:0000256" key="10">
    <source>
        <dbReference type="SAM" id="Phobius"/>
    </source>
</evidence>
<evidence type="ECO:0000256" key="9">
    <source>
        <dbReference type="ARBA" id="ARBA00023136"/>
    </source>
</evidence>
<sequence>MVAISGKDLLMLCRQPGARLRVLVHVLLILMLCYSLAQLTWRLWPEPQLPALLPTPGQSVAVAGGASDSGLARQIPQWHLFGEVAREVVAPKPVDLPETNLKLTLRGLIASTDPREARAIVADASGKENFYRIGDQLPGNAELDEIHVDRIVIKRGGRYETLKLPKESLNMGVTAPARAADPAAGVGGRTPAVAPRRSYSLREYRDTLLNDPQQVADLVRINPAYDNGKFAGYKLQAGRDASFLARYGLRPGDVVTAVNGVALDSPAKGFGLMKDLANADTLDLVVERDGIKQRFALPMN</sequence>
<keyword evidence="5" id="KW-0997">Cell inner membrane</keyword>
<keyword evidence="6 10" id="KW-0812">Transmembrane</keyword>
<comment type="subcellular location">
    <subcellularLocation>
        <location evidence="1">Cell inner membrane</location>
    </subcellularLocation>
</comment>
<dbReference type="GO" id="GO:0015628">
    <property type="term" value="P:protein secretion by the type II secretion system"/>
    <property type="evidence" value="ECO:0007669"/>
    <property type="project" value="InterPro"/>
</dbReference>
<accession>A0A0S2TGJ6</accession>
<dbReference type="Pfam" id="PF11356">
    <property type="entry name" value="T2SSC"/>
    <property type="match status" value="1"/>
</dbReference>
<dbReference type="KEGG" id="tee:Tel_14740"/>
<reference evidence="12" key="1">
    <citation type="submission" date="2015-10" db="EMBL/GenBank/DDBJ databases">
        <title>Description of Candidatus Tenderia electrophaga gen. nov, sp. nov., an Uncultivated Electroautotroph from a Biocathode Enrichment.</title>
        <authorList>
            <person name="Eddie B.J."/>
            <person name="Malanoski A.P."/>
            <person name="Wang Z."/>
            <person name="Hall R.J."/>
            <person name="Oh S.D."/>
            <person name="Heiner C."/>
            <person name="Lin B."/>
            <person name="Strycharz-Glaven S.M."/>
        </authorList>
    </citation>
    <scope>NUCLEOTIDE SEQUENCE [LARGE SCALE GENOMIC DNA]</scope>
    <source>
        <strain evidence="12">NRL1</strain>
    </source>
</reference>
<evidence type="ECO:0000256" key="7">
    <source>
        <dbReference type="ARBA" id="ARBA00022927"/>
    </source>
</evidence>
<comment type="similarity">
    <text evidence="2">Belongs to the GSP C family.</text>
</comment>
<protein>
    <recommendedName>
        <fullName evidence="11">Type II secretion system protein GspC N-terminal domain-containing protein</fullName>
    </recommendedName>
</protein>
<name>A0A0S2TGJ6_9GAMM</name>
<gene>
    <name evidence="12" type="ORF">Tel_14740</name>
</gene>